<evidence type="ECO:0000259" key="1">
    <source>
        <dbReference type="Pfam" id="PF00501"/>
    </source>
</evidence>
<dbReference type="EMBL" id="LT629760">
    <property type="protein sequence ID" value="SDR81481.1"/>
    <property type="molecule type" value="Genomic_DNA"/>
</dbReference>
<dbReference type="Pfam" id="PF13193">
    <property type="entry name" value="AMP-binding_C"/>
    <property type="match status" value="1"/>
</dbReference>
<dbReference type="RefSeq" id="WP_057008705.1">
    <property type="nucleotide sequence ID" value="NZ_JYLK01000009.1"/>
</dbReference>
<evidence type="ECO:0000313" key="3">
    <source>
        <dbReference type="EMBL" id="SDR81481.1"/>
    </source>
</evidence>
<proteinExistence type="predicted"/>
<accession>A0ABY0TZE7</accession>
<dbReference type="NCBIfam" id="TIGR01733">
    <property type="entry name" value="AA-adenyl-dom"/>
    <property type="match status" value="1"/>
</dbReference>
<dbReference type="InterPro" id="IPR025110">
    <property type="entry name" value="AMP-bd_C"/>
</dbReference>
<dbReference type="PANTHER" id="PTHR45527:SF1">
    <property type="entry name" value="FATTY ACID SYNTHASE"/>
    <property type="match status" value="1"/>
</dbReference>
<dbReference type="InterPro" id="IPR020845">
    <property type="entry name" value="AMP-binding_CS"/>
</dbReference>
<feature type="domain" description="AMP-binding enzyme C-terminal" evidence="2">
    <location>
        <begin position="429"/>
        <end position="503"/>
    </location>
</feature>
<dbReference type="Gene3D" id="3.40.50.12780">
    <property type="entry name" value="N-terminal domain of ligase-like"/>
    <property type="match status" value="1"/>
</dbReference>
<gene>
    <name evidence="3" type="ORF">SAMN04490205_0524</name>
</gene>
<dbReference type="PROSITE" id="PS00455">
    <property type="entry name" value="AMP_BINDING"/>
    <property type="match status" value="1"/>
</dbReference>
<dbReference type="Gene3D" id="3.30.300.30">
    <property type="match status" value="1"/>
</dbReference>
<protein>
    <submittedName>
        <fullName evidence="3">Amino acid adenylation domain-containing protein</fullName>
    </submittedName>
</protein>
<dbReference type="PANTHER" id="PTHR45527">
    <property type="entry name" value="NONRIBOSOMAL PEPTIDE SYNTHETASE"/>
    <property type="match status" value="1"/>
</dbReference>
<evidence type="ECO:0000313" key="4">
    <source>
        <dbReference type="Proteomes" id="UP000183126"/>
    </source>
</evidence>
<sequence>MNAPEKTDSVPVRSDNGAVGESLVIERFFNIAATSPDTLAAKDSVCELSYGQLARLVKQLACGLRERGVMSSDFVAVEMTPSVDLIAVLLAVQLCGAAYVPLDKSAPVQRNTAILCDCNPRLIVGEPDSSLRDEKTFIPASQLVQPDTDGYAFAAVGSHQRAYVIYTSGTTGRPKGVPITHGNVAALFEGTQPVFQFNHADIVVLYHSYAFDFSVWEISSALGFGGKLLIPTTEIKLSPDRFAAFIKTEQVTVLNQTPSAFAINAESLVKLPVDELALRFIIFGGERLNPSTLRNWFSVFGDSRPALVNMYGITEVTVHATLHILTQKESLEPSSVIGKPLPGFSYQVLKESPNTVGGELILSGPQVADGYLNRPELTAERFIMREGYHERFYRSGDLVDVADNGDLIYIGRADQQVKINGYRIELGDIESTFEQVADVLEVCVLPFKDAEWGDYLFCCFSSSSDEASTVKQLKQRARKTLPGYMHPLRYKKIPVFPKTVNGKVDKRVIKNNLEGL</sequence>
<dbReference type="InterPro" id="IPR045851">
    <property type="entry name" value="AMP-bd_C_sf"/>
</dbReference>
<feature type="domain" description="AMP-dependent synthetase/ligase" evidence="1">
    <location>
        <begin position="30"/>
        <end position="372"/>
    </location>
</feature>
<organism evidence="3 4">
    <name type="scientific">Pseudomonas trivialis</name>
    <dbReference type="NCBI Taxonomy" id="200450"/>
    <lineage>
        <taxon>Bacteria</taxon>
        <taxon>Pseudomonadati</taxon>
        <taxon>Pseudomonadota</taxon>
        <taxon>Gammaproteobacteria</taxon>
        <taxon>Pseudomonadales</taxon>
        <taxon>Pseudomonadaceae</taxon>
        <taxon>Pseudomonas</taxon>
    </lineage>
</organism>
<dbReference type="Proteomes" id="UP000183126">
    <property type="component" value="Chromosome I"/>
</dbReference>
<dbReference type="InterPro" id="IPR000873">
    <property type="entry name" value="AMP-dep_synth/lig_dom"/>
</dbReference>
<reference evidence="3 4" key="1">
    <citation type="submission" date="2016-10" db="EMBL/GenBank/DDBJ databases">
        <authorList>
            <person name="Varghese N."/>
            <person name="Submissions S."/>
        </authorList>
    </citation>
    <scope>NUCLEOTIDE SEQUENCE [LARGE SCALE GENOMIC DNA]</scope>
    <source>
        <strain evidence="3 4">BS3111</strain>
    </source>
</reference>
<keyword evidence="4" id="KW-1185">Reference proteome</keyword>
<dbReference type="InterPro" id="IPR010071">
    <property type="entry name" value="AA_adenyl_dom"/>
</dbReference>
<dbReference type="InterPro" id="IPR042099">
    <property type="entry name" value="ANL_N_sf"/>
</dbReference>
<dbReference type="SUPFAM" id="SSF56801">
    <property type="entry name" value="Acetyl-CoA synthetase-like"/>
    <property type="match status" value="1"/>
</dbReference>
<dbReference type="Pfam" id="PF00501">
    <property type="entry name" value="AMP-binding"/>
    <property type="match status" value="1"/>
</dbReference>
<name>A0ABY0TZE7_9PSED</name>
<evidence type="ECO:0000259" key="2">
    <source>
        <dbReference type="Pfam" id="PF13193"/>
    </source>
</evidence>